<dbReference type="InterPro" id="IPR000887">
    <property type="entry name" value="Aldlse_KDPG_KHG"/>
</dbReference>
<proteinExistence type="inferred from homology"/>
<comment type="pathway">
    <text evidence="1">Carbohydrate acid metabolism.</text>
</comment>
<dbReference type="PROSITE" id="PS00160">
    <property type="entry name" value="ALDOLASE_KDPG_KHG_2"/>
    <property type="match status" value="1"/>
</dbReference>
<dbReference type="InterPro" id="IPR013785">
    <property type="entry name" value="Aldolase_TIM"/>
</dbReference>
<dbReference type="OrthoDB" id="7204076at2"/>
<dbReference type="Pfam" id="PF01081">
    <property type="entry name" value="Aldolase"/>
    <property type="match status" value="1"/>
</dbReference>
<keyword evidence="8" id="KW-1185">Reference proteome</keyword>
<dbReference type="EMBL" id="CP040819">
    <property type="protein sequence ID" value="QDL93793.1"/>
    <property type="molecule type" value="Genomic_DNA"/>
</dbReference>
<dbReference type="PANTHER" id="PTHR30246:SF1">
    <property type="entry name" value="2-DEHYDRO-3-DEOXY-6-PHOSPHOGALACTONATE ALDOLASE-RELATED"/>
    <property type="match status" value="1"/>
</dbReference>
<protein>
    <submittedName>
        <fullName evidence="7">2-dehydro-3-deoxy-6-phosphogalactonate aldolase</fullName>
    </submittedName>
</protein>
<dbReference type="RefSeq" id="WP_138573998.1">
    <property type="nucleotide sequence ID" value="NZ_CP040819.1"/>
</dbReference>
<keyword evidence="4" id="KW-0456">Lyase</keyword>
<dbReference type="EMBL" id="CP040819">
    <property type="protein sequence ID" value="QDL94256.1"/>
    <property type="molecule type" value="Genomic_DNA"/>
</dbReference>
<evidence type="ECO:0000256" key="4">
    <source>
        <dbReference type="ARBA" id="ARBA00023239"/>
    </source>
</evidence>
<geneLocation type="plasmid" evidence="7">
    <name>pD4M1A</name>
</geneLocation>
<keyword evidence="7" id="KW-0614">Plasmid</keyword>
<evidence type="ECO:0000313" key="6">
    <source>
        <dbReference type="EMBL" id="QDL93793.1"/>
    </source>
</evidence>
<comment type="subunit">
    <text evidence="3">Homotrimer.</text>
</comment>
<dbReference type="Gene3D" id="3.20.20.70">
    <property type="entry name" value="Aldolase class I"/>
    <property type="match status" value="1"/>
</dbReference>
<dbReference type="Proteomes" id="UP000305888">
    <property type="component" value="Plasmid pD4M1A"/>
</dbReference>
<name>A0A5B8FZB5_9RHOB</name>
<dbReference type="GO" id="GO:0016829">
    <property type="term" value="F:lyase activity"/>
    <property type="evidence" value="ECO:0007669"/>
    <property type="project" value="UniProtKB-KW"/>
</dbReference>
<dbReference type="AlphaFoldDB" id="A0A5B8FZB5"/>
<dbReference type="PANTHER" id="PTHR30246">
    <property type="entry name" value="2-KETO-3-DEOXY-6-PHOSPHOGLUCONATE ALDOLASE"/>
    <property type="match status" value="1"/>
</dbReference>
<organism evidence="7 8">
    <name type="scientific">Paroceanicella profunda</name>
    <dbReference type="NCBI Taxonomy" id="2579971"/>
    <lineage>
        <taxon>Bacteria</taxon>
        <taxon>Pseudomonadati</taxon>
        <taxon>Pseudomonadota</taxon>
        <taxon>Alphaproteobacteria</taxon>
        <taxon>Rhodobacterales</taxon>
        <taxon>Paracoccaceae</taxon>
        <taxon>Paroceanicella</taxon>
    </lineage>
</organism>
<accession>A0A5B8FZB5</accession>
<sequence>MTQSTPWPAPRRPLVAILRGVGPQEIEGIAAALIEAGFEALEVPLNSPDPFRSIELARRLAPDTCLVGAGTVLEPAQVDRLHGAGGTLVVSPNVEPAVIRRATTLGMVTMPGVFTITEAFTALKAGASALKFFPASVLGPSGIRALRAVLPADAVVGAVGGVSETDFAAYVAAGTGAFGLGSSLYKPGFTAEEVGVRARAAVAAWDALSEG</sequence>
<gene>
    <name evidence="6" type="ORF">FDP22_18025</name>
    <name evidence="7" type="ORF">FDP22_20690</name>
</gene>
<evidence type="ECO:0000256" key="1">
    <source>
        <dbReference type="ARBA" id="ARBA00004761"/>
    </source>
</evidence>
<dbReference type="NCBIfam" id="NF006600">
    <property type="entry name" value="PRK09140.1"/>
    <property type="match status" value="1"/>
</dbReference>
<dbReference type="KEGG" id="ppru:FDP22_20690"/>
<evidence type="ECO:0000256" key="3">
    <source>
        <dbReference type="ARBA" id="ARBA00011233"/>
    </source>
</evidence>
<dbReference type="KEGG" id="ppru:FDP22_18025"/>
<dbReference type="InterPro" id="IPR031338">
    <property type="entry name" value="KDPG/KHG_AS_2"/>
</dbReference>
<evidence type="ECO:0000313" key="8">
    <source>
        <dbReference type="Proteomes" id="UP000305888"/>
    </source>
</evidence>
<reference evidence="7 8" key="1">
    <citation type="submission" date="2019-06" db="EMBL/GenBank/DDBJ databases">
        <title>Genome sequence of Rhodobacteraceae bacterium D4M1.</title>
        <authorList>
            <person name="Cao J."/>
        </authorList>
    </citation>
    <scope>NUCLEOTIDE SEQUENCE [LARGE SCALE GENOMIC DNA]</scope>
    <source>
        <strain evidence="7 8">D4M1</strain>
        <plasmid evidence="8">pd4m1a</plasmid>
        <plasmid evidence="7">pD4M1A</plasmid>
    </source>
</reference>
<keyword evidence="5" id="KW-0119">Carbohydrate metabolism</keyword>
<evidence type="ECO:0000256" key="5">
    <source>
        <dbReference type="ARBA" id="ARBA00023277"/>
    </source>
</evidence>
<geneLocation type="plasmid" evidence="8">
    <name>pd4m1a</name>
</geneLocation>
<comment type="similarity">
    <text evidence="2">Belongs to the KHG/KDPG aldolase family.</text>
</comment>
<dbReference type="CDD" id="cd00452">
    <property type="entry name" value="KDPG_aldolase"/>
    <property type="match status" value="1"/>
</dbReference>
<evidence type="ECO:0000313" key="7">
    <source>
        <dbReference type="EMBL" id="QDL94256.1"/>
    </source>
</evidence>
<dbReference type="SUPFAM" id="SSF51569">
    <property type="entry name" value="Aldolase"/>
    <property type="match status" value="1"/>
</dbReference>
<evidence type="ECO:0000256" key="2">
    <source>
        <dbReference type="ARBA" id="ARBA00006906"/>
    </source>
</evidence>